<name>A0A0G0I4P3_9BACT</name>
<accession>A0A0G0I4P3</accession>
<evidence type="ECO:0000256" key="1">
    <source>
        <dbReference type="SAM" id="Phobius"/>
    </source>
</evidence>
<reference evidence="2 3" key="1">
    <citation type="journal article" date="2015" name="Nature">
        <title>rRNA introns, odd ribosomes, and small enigmatic genomes across a large radiation of phyla.</title>
        <authorList>
            <person name="Brown C.T."/>
            <person name="Hug L.A."/>
            <person name="Thomas B.C."/>
            <person name="Sharon I."/>
            <person name="Castelle C.J."/>
            <person name="Singh A."/>
            <person name="Wilkins M.J."/>
            <person name="Williams K.H."/>
            <person name="Banfield J.F."/>
        </authorList>
    </citation>
    <scope>NUCLEOTIDE SEQUENCE [LARGE SCALE GENOMIC DNA]</scope>
</reference>
<dbReference type="PROSITE" id="PS00409">
    <property type="entry name" value="PROKAR_NTER_METHYL"/>
    <property type="match status" value="1"/>
</dbReference>
<feature type="transmembrane region" description="Helical" evidence="1">
    <location>
        <begin position="12"/>
        <end position="31"/>
    </location>
</feature>
<dbReference type="Pfam" id="PF07963">
    <property type="entry name" value="N_methyl"/>
    <property type="match status" value="1"/>
</dbReference>
<evidence type="ECO:0008006" key="4">
    <source>
        <dbReference type="Google" id="ProtNLM"/>
    </source>
</evidence>
<keyword evidence="1" id="KW-0812">Transmembrane</keyword>
<dbReference type="EMBL" id="LBTR01000007">
    <property type="protein sequence ID" value="KKQ45935.1"/>
    <property type="molecule type" value="Genomic_DNA"/>
</dbReference>
<protein>
    <recommendedName>
        <fullName evidence="4">Prepilin-type N-terminal cleavage/methylation domain-containing protein</fullName>
    </recommendedName>
</protein>
<organism evidence="2 3">
    <name type="scientific">Candidatus Woesebacteria bacterium GW2011_GWA1_37_8</name>
    <dbReference type="NCBI Taxonomy" id="1618546"/>
    <lineage>
        <taxon>Bacteria</taxon>
        <taxon>Candidatus Woeseibacteriota</taxon>
    </lineage>
</organism>
<proteinExistence type="predicted"/>
<evidence type="ECO:0000313" key="2">
    <source>
        <dbReference type="EMBL" id="KKQ45935.1"/>
    </source>
</evidence>
<dbReference type="InterPro" id="IPR012902">
    <property type="entry name" value="N_methyl_site"/>
</dbReference>
<keyword evidence="1" id="KW-0472">Membrane</keyword>
<keyword evidence="1" id="KW-1133">Transmembrane helix</keyword>
<comment type="caution">
    <text evidence="2">The sequence shown here is derived from an EMBL/GenBank/DDBJ whole genome shotgun (WGS) entry which is preliminary data.</text>
</comment>
<dbReference type="NCBIfam" id="TIGR02532">
    <property type="entry name" value="IV_pilin_GFxxxE"/>
    <property type="match status" value="1"/>
</dbReference>
<evidence type="ECO:0000313" key="3">
    <source>
        <dbReference type="Proteomes" id="UP000034603"/>
    </source>
</evidence>
<dbReference type="Proteomes" id="UP000034603">
    <property type="component" value="Unassembled WGS sequence"/>
</dbReference>
<dbReference type="AlphaFoldDB" id="A0A0G0I4P3"/>
<gene>
    <name evidence="2" type="ORF">US62_C0007G0010</name>
</gene>
<sequence>MKKYNKSGFTLIELIVTIAITGIFSLGLIGLQRIMNNAALTSFGSYLDVDEANRGISIMVREIRNIRPADNAAYPLERAQDQEMIFYSDVDYDGDTDRVRYTLSGTSFVKGIINPVGYPATYPQANEKVKTIAEKVRNDTDPIFYYYNGDWPDDTINNPLPSPTRLSETKLMKVYLKISEDNSNPYILESYVQIRTLKDNL</sequence>